<reference evidence="3" key="1">
    <citation type="journal article" date="2020" name="New Phytol.">
        <title>Comparative genomics reveals dynamic genome evolution in host specialist ectomycorrhizal fungi.</title>
        <authorList>
            <person name="Lofgren L.A."/>
            <person name="Nguyen N.H."/>
            <person name="Vilgalys R."/>
            <person name="Ruytinx J."/>
            <person name="Liao H.L."/>
            <person name="Branco S."/>
            <person name="Kuo A."/>
            <person name="LaButti K."/>
            <person name="Lipzen A."/>
            <person name="Andreopoulos W."/>
            <person name="Pangilinan J."/>
            <person name="Riley R."/>
            <person name="Hundley H."/>
            <person name="Na H."/>
            <person name="Barry K."/>
            <person name="Grigoriev I.V."/>
            <person name="Stajich J.E."/>
            <person name="Kennedy P.G."/>
        </authorList>
    </citation>
    <scope>NUCLEOTIDE SEQUENCE</scope>
    <source>
        <strain evidence="3">FC423</strain>
    </source>
</reference>
<keyword evidence="1" id="KW-1133">Transmembrane helix</keyword>
<feature type="transmembrane region" description="Helical" evidence="1">
    <location>
        <begin position="448"/>
        <end position="472"/>
    </location>
</feature>
<feature type="transmembrane region" description="Helical" evidence="1">
    <location>
        <begin position="418"/>
        <end position="442"/>
    </location>
</feature>
<protein>
    <submittedName>
        <fullName evidence="3">Uncharacterized protein</fullName>
    </submittedName>
</protein>
<evidence type="ECO:0000313" key="4">
    <source>
        <dbReference type="Proteomes" id="UP000823399"/>
    </source>
</evidence>
<feature type="chain" id="PRO_5040169754" evidence="2">
    <location>
        <begin position="20"/>
        <end position="497"/>
    </location>
</feature>
<organism evidence="3 4">
    <name type="scientific">Suillus discolor</name>
    <dbReference type="NCBI Taxonomy" id="1912936"/>
    <lineage>
        <taxon>Eukaryota</taxon>
        <taxon>Fungi</taxon>
        <taxon>Dikarya</taxon>
        <taxon>Basidiomycota</taxon>
        <taxon>Agaricomycotina</taxon>
        <taxon>Agaricomycetes</taxon>
        <taxon>Agaricomycetidae</taxon>
        <taxon>Boletales</taxon>
        <taxon>Suillineae</taxon>
        <taxon>Suillaceae</taxon>
        <taxon>Suillus</taxon>
    </lineage>
</organism>
<proteinExistence type="predicted"/>
<dbReference type="Proteomes" id="UP000823399">
    <property type="component" value="Unassembled WGS sequence"/>
</dbReference>
<dbReference type="PANTHER" id="PTHR35043">
    <property type="entry name" value="TRANSCRIPTION FACTOR DOMAIN-CONTAINING PROTEIN"/>
    <property type="match status" value="1"/>
</dbReference>
<dbReference type="EMBL" id="JABBWM010000041">
    <property type="protein sequence ID" value="KAG2104325.1"/>
    <property type="molecule type" value="Genomic_DNA"/>
</dbReference>
<evidence type="ECO:0000256" key="1">
    <source>
        <dbReference type="SAM" id="Phobius"/>
    </source>
</evidence>
<comment type="caution">
    <text evidence="3">The sequence shown here is derived from an EMBL/GenBank/DDBJ whole genome shotgun (WGS) entry which is preliminary data.</text>
</comment>
<dbReference type="OrthoDB" id="9451547at2759"/>
<sequence length="497" mass="56113">MRSVMLFCLFLYLVAVTQATNATNTTTNDSFKAPSFTTRTLWTIIFSSILTLFACIYSAIHPNIPSPKHRGYPSILWRQLGMMIMALIAPELIVAWAMRQYLSADQVTRQFKDSGYPDVRPESEVKESAPGTENRFLSNVLLAFIRLFFLLAKGVLFVLVSLCHVLCAPARWVARWIKPGKSESDLEDYTWTQTHSFFVLMGGFMLYKDRKPHRTLEPKHILILIRQRCIDVPTLTADRIDDKSKGNAISKAVVVLQVAWFVMQLITRAIYHLEITQLEVGALAFAVLNFLTYAAWWYKPLDVQCPHPVRLKSTNSKSTSTNSNPTTAPECYIGDIEKDKTHQFKILAPVLRPILELMGFPGIPTSRELQVPTFDGSIKLGNVDRIVLVLAGLLMATIFGGIHGMAWFFAFPTYQERVLWRMSVVAITGTPWFALLTAPLLAALDTPLLIFIVLYALCIMLYITARAVLLVLMFTTLHDLPPDAYRAVLWISLVPHL</sequence>
<accession>A0A9P7JS65</accession>
<evidence type="ECO:0000313" key="3">
    <source>
        <dbReference type="EMBL" id="KAG2104325.1"/>
    </source>
</evidence>
<keyword evidence="1" id="KW-0812">Transmembrane</keyword>
<gene>
    <name evidence="3" type="ORF">F5147DRAFT_264351</name>
</gene>
<feature type="transmembrane region" description="Helical" evidence="1">
    <location>
        <begin position="386"/>
        <end position="411"/>
    </location>
</feature>
<feature type="transmembrane region" description="Helical" evidence="1">
    <location>
        <begin position="278"/>
        <end position="298"/>
    </location>
</feature>
<feature type="transmembrane region" description="Helical" evidence="1">
    <location>
        <begin position="41"/>
        <end position="60"/>
    </location>
</feature>
<keyword evidence="4" id="KW-1185">Reference proteome</keyword>
<feature type="transmembrane region" description="Helical" evidence="1">
    <location>
        <begin position="143"/>
        <end position="168"/>
    </location>
</feature>
<dbReference type="GeneID" id="64691188"/>
<evidence type="ECO:0000256" key="2">
    <source>
        <dbReference type="SAM" id="SignalP"/>
    </source>
</evidence>
<dbReference type="PANTHER" id="PTHR35043:SF7">
    <property type="entry name" value="TRANSCRIPTION FACTOR DOMAIN-CONTAINING PROTEIN"/>
    <property type="match status" value="1"/>
</dbReference>
<dbReference type="AlphaFoldDB" id="A0A9P7JS65"/>
<keyword evidence="1" id="KW-0472">Membrane</keyword>
<name>A0A9P7JS65_9AGAM</name>
<keyword evidence="2" id="KW-0732">Signal</keyword>
<feature type="transmembrane region" description="Helical" evidence="1">
    <location>
        <begin position="248"/>
        <end position="266"/>
    </location>
</feature>
<dbReference type="RefSeq" id="XP_041290830.1">
    <property type="nucleotide sequence ID" value="XM_041428929.1"/>
</dbReference>
<feature type="transmembrane region" description="Helical" evidence="1">
    <location>
        <begin position="80"/>
        <end position="98"/>
    </location>
</feature>
<feature type="signal peptide" evidence="2">
    <location>
        <begin position="1"/>
        <end position="19"/>
    </location>
</feature>